<feature type="transmembrane region" description="Helical" evidence="5">
    <location>
        <begin position="305"/>
        <end position="326"/>
    </location>
</feature>
<protein>
    <recommendedName>
        <fullName evidence="5">NADH-quinone oxidoreductase subunit N</fullName>
        <ecNumber evidence="5">7.1.1.-</ecNumber>
    </recommendedName>
    <alternativeName>
        <fullName evidence="5">NADH dehydrogenase I subunit N</fullName>
    </alternativeName>
    <alternativeName>
        <fullName evidence="5">NDH-1 subunit N</fullName>
    </alternativeName>
</protein>
<evidence type="ECO:0000313" key="9">
    <source>
        <dbReference type="Proteomes" id="UP001500037"/>
    </source>
</evidence>
<feature type="transmembrane region" description="Helical" evidence="5">
    <location>
        <begin position="154"/>
        <end position="175"/>
    </location>
</feature>
<keyword evidence="5" id="KW-0874">Quinone</keyword>
<proteinExistence type="inferred from homology"/>
<feature type="transmembrane region" description="Helical" evidence="5">
    <location>
        <begin position="101"/>
        <end position="119"/>
    </location>
</feature>
<dbReference type="Pfam" id="PF00361">
    <property type="entry name" value="Proton_antipo_M"/>
    <property type="match status" value="1"/>
</dbReference>
<evidence type="ECO:0000256" key="2">
    <source>
        <dbReference type="ARBA" id="ARBA00022692"/>
    </source>
</evidence>
<dbReference type="NCBIfam" id="TIGR01770">
    <property type="entry name" value="NDH_I_N"/>
    <property type="match status" value="1"/>
</dbReference>
<keyword evidence="5" id="KW-1278">Translocase</keyword>
<feature type="transmembrane region" description="Helical" evidence="5">
    <location>
        <begin position="338"/>
        <end position="357"/>
    </location>
</feature>
<keyword evidence="3 5" id="KW-1133">Transmembrane helix</keyword>
<keyword evidence="4 5" id="KW-0472">Membrane</keyword>
<feature type="transmembrane region" description="Helical" evidence="5">
    <location>
        <begin position="268"/>
        <end position="293"/>
    </location>
</feature>
<evidence type="ECO:0000259" key="7">
    <source>
        <dbReference type="Pfam" id="PF00361"/>
    </source>
</evidence>
<keyword evidence="5" id="KW-1003">Cell membrane</keyword>
<feature type="transmembrane region" description="Helical" evidence="5">
    <location>
        <begin position="29"/>
        <end position="49"/>
    </location>
</feature>
<evidence type="ECO:0000256" key="3">
    <source>
        <dbReference type="ARBA" id="ARBA00022989"/>
    </source>
</evidence>
<feature type="transmembrane region" description="Helical" evidence="5">
    <location>
        <begin position="433"/>
        <end position="453"/>
    </location>
</feature>
<dbReference type="HAMAP" id="MF_00445">
    <property type="entry name" value="NDH1_NuoN_1"/>
    <property type="match status" value="1"/>
</dbReference>
<dbReference type="InterPro" id="IPR001750">
    <property type="entry name" value="ND/Mrp_TM"/>
</dbReference>
<evidence type="ECO:0000256" key="4">
    <source>
        <dbReference type="ARBA" id="ARBA00023136"/>
    </source>
</evidence>
<accession>A0ABN1VTR2</accession>
<keyword evidence="9" id="KW-1185">Reference proteome</keyword>
<dbReference type="NCBIfam" id="NF004441">
    <property type="entry name" value="PRK05777.1-4"/>
    <property type="match status" value="1"/>
</dbReference>
<dbReference type="PANTHER" id="PTHR22773">
    <property type="entry name" value="NADH DEHYDROGENASE"/>
    <property type="match status" value="1"/>
</dbReference>
<dbReference type="EC" id="7.1.1.-" evidence="5"/>
<feature type="transmembrane region" description="Helical" evidence="5">
    <location>
        <begin position="364"/>
        <end position="382"/>
    </location>
</feature>
<keyword evidence="2 5" id="KW-0812">Transmembrane</keyword>
<feature type="transmembrane region" description="Helical" evidence="5">
    <location>
        <begin position="509"/>
        <end position="531"/>
    </location>
</feature>
<comment type="subunit">
    <text evidence="5">NDH-1 is composed of 14 different subunits. Subunits NuoA, H, J, K, L, M, N constitute the membrane sector of the complex.</text>
</comment>
<comment type="similarity">
    <text evidence="5">Belongs to the complex I subunit 2 family.</text>
</comment>
<feature type="transmembrane region" description="Helical" evidence="5">
    <location>
        <begin position="181"/>
        <end position="202"/>
    </location>
</feature>
<feature type="transmembrane region" description="Helical" evidence="5">
    <location>
        <begin position="473"/>
        <end position="497"/>
    </location>
</feature>
<evidence type="ECO:0000256" key="6">
    <source>
        <dbReference type="RuleBase" id="RU000320"/>
    </source>
</evidence>
<keyword evidence="5" id="KW-0813">Transport</keyword>
<sequence length="547" mass="56970">MSTVHSLWMAAPGGNTPSIPAPHIEYGQLSPMLIVFGAAVAGILAEAFLPRRARYATQVTLALAGLGGAFVAVVVLAAQGYGSTKSGLIAMGSVALDGPALFLQGVILLAAVVSVLLYAERRLDPRTEAGPIDAFTAQGAATPGGEQERQATRAGFATTEVYPLTLFAVGGMLLFPAANDLLTMFVALEVFSLPLYLLCALARRRRLLSQEAAVKYFLLGSFASAFFLFGSALLYGYAGTFRLPEIADVVSGVAPTTPALAQTTGNDALLLIGLAMLGVGLLFKVGAVPFHSWTPDVYQGAPTPVTGFMAAATKVAAFGALLRLFYVAFPGLRWDWRPVMWGVAILTMVVGAILAVTQQDVKRLLAYSSIAHAGFILTGVIATNRQGLGAVLFYLLSYSFVTLGAFAVVTLVRDSKGEATHLSSWAGLGRRSPLLAAVFALFLLAFAGIPLTSGFTGKFAVFQAAAAGGATPLVIVGVLSSAVAAFFYIRVIVLMFFSDPQPNGPAVAVPSAFTASAITLGVLVTVGLGVLPQYFLDLASKAAIFVR</sequence>
<feature type="transmembrane region" description="Helical" evidence="5">
    <location>
        <begin position="214"/>
        <end position="238"/>
    </location>
</feature>
<evidence type="ECO:0000313" key="8">
    <source>
        <dbReference type="EMBL" id="GAA1219902.1"/>
    </source>
</evidence>
<evidence type="ECO:0000256" key="5">
    <source>
        <dbReference type="HAMAP-Rule" id="MF_00445"/>
    </source>
</evidence>
<gene>
    <name evidence="5 8" type="primary">nuoN</name>
    <name evidence="8" type="ORF">GCM10009665_07440</name>
</gene>
<feature type="transmembrane region" description="Helical" evidence="5">
    <location>
        <begin position="61"/>
        <end position="81"/>
    </location>
</feature>
<comment type="catalytic activity">
    <reaction evidence="5">
        <text>a quinone + NADH + 5 H(+)(in) = a quinol + NAD(+) + 4 H(+)(out)</text>
        <dbReference type="Rhea" id="RHEA:57888"/>
        <dbReference type="ChEBI" id="CHEBI:15378"/>
        <dbReference type="ChEBI" id="CHEBI:24646"/>
        <dbReference type="ChEBI" id="CHEBI:57540"/>
        <dbReference type="ChEBI" id="CHEBI:57945"/>
        <dbReference type="ChEBI" id="CHEBI:132124"/>
    </reaction>
</comment>
<comment type="caution">
    <text evidence="8">The sequence shown here is derived from an EMBL/GenBank/DDBJ whole genome shotgun (WGS) entry which is preliminary data.</text>
</comment>
<comment type="subcellular location">
    <subcellularLocation>
        <location evidence="5">Cell membrane</location>
        <topology evidence="5">Multi-pass membrane protein</topology>
    </subcellularLocation>
    <subcellularLocation>
        <location evidence="1">Endomembrane system</location>
        <topology evidence="1">Multi-pass membrane protein</topology>
    </subcellularLocation>
    <subcellularLocation>
        <location evidence="6">Membrane</location>
        <topology evidence="6">Multi-pass membrane protein</topology>
    </subcellularLocation>
</comment>
<name>A0ABN1VTR2_9ACTN</name>
<organism evidence="8 9">
    <name type="scientific">Kitasatospora nipponensis</name>
    <dbReference type="NCBI Taxonomy" id="258049"/>
    <lineage>
        <taxon>Bacteria</taxon>
        <taxon>Bacillati</taxon>
        <taxon>Actinomycetota</taxon>
        <taxon>Actinomycetes</taxon>
        <taxon>Kitasatosporales</taxon>
        <taxon>Streptomycetaceae</taxon>
        <taxon>Kitasatospora</taxon>
    </lineage>
</organism>
<dbReference type="EMBL" id="BAAALF010000007">
    <property type="protein sequence ID" value="GAA1219902.1"/>
    <property type="molecule type" value="Genomic_DNA"/>
</dbReference>
<feature type="domain" description="NADH:quinone oxidoreductase/Mrp antiporter transmembrane" evidence="7">
    <location>
        <begin position="178"/>
        <end position="482"/>
    </location>
</feature>
<comment type="function">
    <text evidence="5">NDH-1 shuttles electrons from NADH, via FMN and iron-sulfur (Fe-S) centers, to quinones in the respiratory chain. The immediate electron acceptor for the enzyme in this species is believed to be a menaquinone. Couples the redox reaction to proton translocation (for every two electrons transferred, four hydrogen ions are translocated across the cytoplasmic membrane), and thus conserves the redox energy in a proton gradient.</text>
</comment>
<evidence type="ECO:0000256" key="1">
    <source>
        <dbReference type="ARBA" id="ARBA00004127"/>
    </source>
</evidence>
<keyword evidence="5" id="KW-0520">NAD</keyword>
<dbReference type="Proteomes" id="UP001500037">
    <property type="component" value="Unassembled WGS sequence"/>
</dbReference>
<feature type="transmembrane region" description="Helical" evidence="5">
    <location>
        <begin position="388"/>
        <end position="412"/>
    </location>
</feature>
<dbReference type="InterPro" id="IPR010096">
    <property type="entry name" value="NADH-Q_OxRdtase_suN/2"/>
</dbReference>
<reference evidence="8 9" key="1">
    <citation type="journal article" date="2019" name="Int. J. Syst. Evol. Microbiol.">
        <title>The Global Catalogue of Microorganisms (GCM) 10K type strain sequencing project: providing services to taxonomists for standard genome sequencing and annotation.</title>
        <authorList>
            <consortium name="The Broad Institute Genomics Platform"/>
            <consortium name="The Broad Institute Genome Sequencing Center for Infectious Disease"/>
            <person name="Wu L."/>
            <person name="Ma J."/>
        </authorList>
    </citation>
    <scope>NUCLEOTIDE SEQUENCE [LARGE SCALE GENOMIC DNA]</scope>
    <source>
        <strain evidence="8 9">JCM 13004</strain>
    </source>
</reference>